<dbReference type="CDD" id="cd08420">
    <property type="entry name" value="PBP2_CysL_like"/>
    <property type="match status" value="1"/>
</dbReference>
<organism evidence="6 7">
    <name type="scientific">Lentibacillus cibarius</name>
    <dbReference type="NCBI Taxonomy" id="2583219"/>
    <lineage>
        <taxon>Bacteria</taxon>
        <taxon>Bacillati</taxon>
        <taxon>Bacillota</taxon>
        <taxon>Bacilli</taxon>
        <taxon>Bacillales</taxon>
        <taxon>Bacillaceae</taxon>
        <taxon>Lentibacillus</taxon>
    </lineage>
</organism>
<evidence type="ECO:0000313" key="6">
    <source>
        <dbReference type="EMBL" id="TRM11958.1"/>
    </source>
</evidence>
<feature type="domain" description="HTH lysR-type" evidence="5">
    <location>
        <begin position="1"/>
        <end position="58"/>
    </location>
</feature>
<dbReference type="FunFam" id="1.10.10.10:FF:000001">
    <property type="entry name" value="LysR family transcriptional regulator"/>
    <property type="match status" value="1"/>
</dbReference>
<dbReference type="InterPro" id="IPR036388">
    <property type="entry name" value="WH-like_DNA-bd_sf"/>
</dbReference>
<dbReference type="InterPro" id="IPR005119">
    <property type="entry name" value="LysR_subst-bd"/>
</dbReference>
<dbReference type="InterPro" id="IPR036390">
    <property type="entry name" value="WH_DNA-bd_sf"/>
</dbReference>
<keyword evidence="3" id="KW-0238">DNA-binding</keyword>
<dbReference type="PROSITE" id="PS50931">
    <property type="entry name" value="HTH_LYSR"/>
    <property type="match status" value="1"/>
</dbReference>
<sequence length="300" mass="34577">MNIDHLKVFHVLAKNNSFSNTSKVLHISQSSVSKQIRQLEEELYTKLFDRTTKKVQLTSEGEILLESAERIFKEINRVKNKLASLSETVHGDLVIGASLTLGEHILPYVLGEYQKQYPNVHIDMKVDNSEHIIERLRSKQVDLAFIQSSSYYPEFTQQLFLEDELVIIAPQKFIYPEFDSINEYITPDMLLTLPMIIREQGSGTRQVIEEQLQNNQFDPNQLNVQLELENTESIKAAVESGLGISIISKVSVQKELRLNTLRRLTVQGLHLKRNFYSIYDEQNLSLPGSSFLSFIHNYYN</sequence>
<comment type="similarity">
    <text evidence="1">Belongs to the LysR transcriptional regulatory family.</text>
</comment>
<dbReference type="GO" id="GO:0000976">
    <property type="term" value="F:transcription cis-regulatory region binding"/>
    <property type="evidence" value="ECO:0007669"/>
    <property type="project" value="TreeGrafter"/>
</dbReference>
<evidence type="ECO:0000256" key="2">
    <source>
        <dbReference type="ARBA" id="ARBA00023015"/>
    </source>
</evidence>
<dbReference type="InterPro" id="IPR000847">
    <property type="entry name" value="LysR_HTH_N"/>
</dbReference>
<dbReference type="PANTHER" id="PTHR30126:SF39">
    <property type="entry name" value="HTH-TYPE TRANSCRIPTIONAL REGULATOR CYSL"/>
    <property type="match status" value="1"/>
</dbReference>
<dbReference type="Gene3D" id="3.40.190.290">
    <property type="match status" value="1"/>
</dbReference>
<dbReference type="Proteomes" id="UP000319280">
    <property type="component" value="Unassembled WGS sequence"/>
</dbReference>
<protein>
    <submittedName>
        <fullName evidence="6">LysR family transcriptional regulator</fullName>
    </submittedName>
</protein>
<reference evidence="6 7" key="1">
    <citation type="submission" date="2019-07" db="EMBL/GenBank/DDBJ databases">
        <title>Genomic analysis of Lentibacillus sp. NKC851-2.</title>
        <authorList>
            <person name="Oh Y.J."/>
        </authorList>
    </citation>
    <scope>NUCLEOTIDE SEQUENCE [LARGE SCALE GENOMIC DNA]</scope>
    <source>
        <strain evidence="6 7">NKC851-2</strain>
    </source>
</reference>
<evidence type="ECO:0000259" key="5">
    <source>
        <dbReference type="PROSITE" id="PS50931"/>
    </source>
</evidence>
<dbReference type="NCBIfam" id="NF040786">
    <property type="entry name" value="LysR_Sec_metab"/>
    <property type="match status" value="1"/>
</dbReference>
<dbReference type="EMBL" id="VJMZ01000001">
    <property type="protein sequence ID" value="TRM11958.1"/>
    <property type="molecule type" value="Genomic_DNA"/>
</dbReference>
<dbReference type="AlphaFoldDB" id="A0A549YJB2"/>
<dbReference type="Pfam" id="PF03466">
    <property type="entry name" value="LysR_substrate"/>
    <property type="match status" value="1"/>
</dbReference>
<dbReference type="Gene3D" id="1.10.10.10">
    <property type="entry name" value="Winged helix-like DNA-binding domain superfamily/Winged helix DNA-binding domain"/>
    <property type="match status" value="1"/>
</dbReference>
<dbReference type="SUPFAM" id="SSF46785">
    <property type="entry name" value="Winged helix' DNA-binding domain"/>
    <property type="match status" value="1"/>
</dbReference>
<dbReference type="GO" id="GO:0003700">
    <property type="term" value="F:DNA-binding transcription factor activity"/>
    <property type="evidence" value="ECO:0007669"/>
    <property type="project" value="InterPro"/>
</dbReference>
<evidence type="ECO:0000256" key="4">
    <source>
        <dbReference type="ARBA" id="ARBA00023163"/>
    </source>
</evidence>
<evidence type="ECO:0000256" key="3">
    <source>
        <dbReference type="ARBA" id="ARBA00023125"/>
    </source>
</evidence>
<evidence type="ECO:0000256" key="1">
    <source>
        <dbReference type="ARBA" id="ARBA00009437"/>
    </source>
</evidence>
<dbReference type="PRINTS" id="PR00039">
    <property type="entry name" value="HTHLYSR"/>
</dbReference>
<keyword evidence="2" id="KW-0805">Transcription regulation</keyword>
<keyword evidence="7" id="KW-1185">Reference proteome</keyword>
<dbReference type="Pfam" id="PF00126">
    <property type="entry name" value="HTH_1"/>
    <property type="match status" value="1"/>
</dbReference>
<dbReference type="InterPro" id="IPR047788">
    <property type="entry name" value="LysR-like_Sec_metab"/>
</dbReference>
<dbReference type="PANTHER" id="PTHR30126">
    <property type="entry name" value="HTH-TYPE TRANSCRIPTIONAL REGULATOR"/>
    <property type="match status" value="1"/>
</dbReference>
<gene>
    <name evidence="6" type="ORF">FH966_09835</name>
</gene>
<evidence type="ECO:0000313" key="7">
    <source>
        <dbReference type="Proteomes" id="UP000319280"/>
    </source>
</evidence>
<accession>A0A549YJB2</accession>
<keyword evidence="4" id="KW-0804">Transcription</keyword>
<dbReference type="RefSeq" id="WP_142790996.1">
    <property type="nucleotide sequence ID" value="NZ_VJMZ01000001.1"/>
</dbReference>
<dbReference type="SUPFAM" id="SSF53850">
    <property type="entry name" value="Periplasmic binding protein-like II"/>
    <property type="match status" value="1"/>
</dbReference>
<name>A0A549YJB2_9BACI</name>
<proteinExistence type="inferred from homology"/>
<comment type="caution">
    <text evidence="6">The sequence shown here is derived from an EMBL/GenBank/DDBJ whole genome shotgun (WGS) entry which is preliminary data.</text>
</comment>